<dbReference type="EMBL" id="JARHTQ010000011">
    <property type="protein sequence ID" value="MDF2257699.1"/>
    <property type="molecule type" value="Genomic_DNA"/>
</dbReference>
<feature type="compositionally biased region" description="Pro residues" evidence="1">
    <location>
        <begin position="297"/>
        <end position="308"/>
    </location>
</feature>
<organism evidence="3 4">
    <name type="scientific">Streptantibioticus ferralitis</name>
    <dbReference type="NCBI Taxonomy" id="236510"/>
    <lineage>
        <taxon>Bacteria</taxon>
        <taxon>Bacillati</taxon>
        <taxon>Actinomycetota</taxon>
        <taxon>Actinomycetes</taxon>
        <taxon>Kitasatosporales</taxon>
        <taxon>Streptomycetaceae</taxon>
        <taxon>Streptantibioticus</taxon>
    </lineage>
</organism>
<keyword evidence="2" id="KW-0812">Transmembrane</keyword>
<feature type="transmembrane region" description="Helical" evidence="2">
    <location>
        <begin position="139"/>
        <end position="159"/>
    </location>
</feature>
<feature type="transmembrane region" description="Helical" evidence="2">
    <location>
        <begin position="237"/>
        <end position="260"/>
    </location>
</feature>
<feature type="transmembrane region" description="Helical" evidence="2">
    <location>
        <begin position="49"/>
        <end position="70"/>
    </location>
</feature>
<gene>
    <name evidence="3" type="ORF">P2L57_18840</name>
</gene>
<comment type="caution">
    <text evidence="3">The sequence shown here is derived from an EMBL/GenBank/DDBJ whole genome shotgun (WGS) entry which is preliminary data.</text>
</comment>
<evidence type="ECO:0000313" key="3">
    <source>
        <dbReference type="EMBL" id="MDF2257699.1"/>
    </source>
</evidence>
<name>A0ABT5Z1M0_9ACTN</name>
<reference evidence="3 4" key="1">
    <citation type="submission" date="2023-03" db="EMBL/GenBank/DDBJ databases">
        <title>Draft genome sequence of type strain Streptomyces ferralitis JCM 14344.</title>
        <authorList>
            <person name="Klaysubun C."/>
            <person name="Duangmal K."/>
        </authorList>
    </citation>
    <scope>NUCLEOTIDE SEQUENCE [LARGE SCALE GENOMIC DNA]</scope>
    <source>
        <strain evidence="3 4">JCM 14344</strain>
    </source>
</reference>
<dbReference type="RefSeq" id="WP_275815971.1">
    <property type="nucleotide sequence ID" value="NZ_BAAANM010000022.1"/>
</dbReference>
<proteinExistence type="predicted"/>
<dbReference type="Pfam" id="PF19590">
    <property type="entry name" value="TrbL_3"/>
    <property type="match status" value="1"/>
</dbReference>
<keyword evidence="4" id="KW-1185">Reference proteome</keyword>
<accession>A0ABT5Z1M0</accession>
<feature type="transmembrane region" description="Helical" evidence="2">
    <location>
        <begin position="166"/>
        <end position="187"/>
    </location>
</feature>
<feature type="compositionally biased region" description="Pro residues" evidence="1">
    <location>
        <begin position="372"/>
        <end position="389"/>
    </location>
</feature>
<feature type="compositionally biased region" description="Gly residues" evidence="1">
    <location>
        <begin position="324"/>
        <end position="338"/>
    </location>
</feature>
<feature type="region of interest" description="Disordered" evidence="1">
    <location>
        <begin position="293"/>
        <end position="487"/>
    </location>
</feature>
<dbReference type="Proteomes" id="UP001220022">
    <property type="component" value="Unassembled WGS sequence"/>
</dbReference>
<protein>
    <submittedName>
        <fullName evidence="3">Uncharacterized protein</fullName>
    </submittedName>
</protein>
<evidence type="ECO:0000256" key="1">
    <source>
        <dbReference type="SAM" id="MobiDB-lite"/>
    </source>
</evidence>
<evidence type="ECO:0000256" key="2">
    <source>
        <dbReference type="SAM" id="Phobius"/>
    </source>
</evidence>
<keyword evidence="2" id="KW-0472">Membrane</keyword>
<feature type="compositionally biased region" description="Low complexity" evidence="1">
    <location>
        <begin position="360"/>
        <end position="371"/>
    </location>
</feature>
<feature type="compositionally biased region" description="Pro residues" evidence="1">
    <location>
        <begin position="339"/>
        <end position="355"/>
    </location>
</feature>
<evidence type="ECO:0000313" key="4">
    <source>
        <dbReference type="Proteomes" id="UP001220022"/>
    </source>
</evidence>
<keyword evidence="2" id="KW-1133">Transmembrane helix</keyword>
<dbReference type="InterPro" id="IPR045782">
    <property type="entry name" value="TrbL_3"/>
</dbReference>
<sequence length="487" mass="50254">MVSDAIASLLGALIEQAEKPLFALLSDTLLATPDVTGNPALVELWTTSLATAGAAYVLFILIGGILVMGHETVQTRYTLKQIAPRLVIGLAAAASSLAILGKAIELANAASQAILGSTTVSGKGVAQQLIGQVLLPSSGALYGLILGLIVLALIFGVLVGYTVRVALVAVLAACAPLALSCHALPVTDGIARLWWRAIAGCLVIQLAQSTVFVVGLKLYFTPDNTIWGVPNPSQLSNLLAGLCLFWVLVKIPGWTARVVFRSTPITMPSMPLPLRILRSVALAYVMRGAFRGMRPARTPPARPGPGSAPPGSGNRPGPRPGPGGPAGRGTPGTAGPGPGTCPPPALPSIGPPTPHGPGGATPTSGGTTVQSPSPPGTSSPRDSTPPPSGGVPHPAAARRRQQLTLPIPATKTPGRPARPVQTWLPITATRHPRASTAPPPASMAPPQGARGRQTALPIRVERSRLRPPRPMQMRLPLEGLSTPRRRR</sequence>
<feature type="transmembrane region" description="Helical" evidence="2">
    <location>
        <begin position="193"/>
        <end position="216"/>
    </location>
</feature>